<dbReference type="PANTHER" id="PTHR28181">
    <property type="entry name" value="UPF0655 PROTEIN YCR015C"/>
    <property type="match status" value="1"/>
</dbReference>
<dbReference type="InterPro" id="IPR023214">
    <property type="entry name" value="HAD_sf"/>
</dbReference>
<dbReference type="AlphaFoldDB" id="A0A2Z6R1F3"/>
<dbReference type="Proteomes" id="UP000247702">
    <property type="component" value="Unassembled WGS sequence"/>
</dbReference>
<dbReference type="PANTHER" id="PTHR28181:SF1">
    <property type="entry name" value="COLD TOLERANCE PROTEIN 1"/>
    <property type="match status" value="1"/>
</dbReference>
<evidence type="ECO:0000313" key="3">
    <source>
        <dbReference type="Proteomes" id="UP000247702"/>
    </source>
</evidence>
<dbReference type="EMBL" id="BLAL01000053">
    <property type="protein sequence ID" value="GES81205.1"/>
    <property type="molecule type" value="Genomic_DNA"/>
</dbReference>
<evidence type="ECO:0000313" key="2">
    <source>
        <dbReference type="EMBL" id="GES81205.1"/>
    </source>
</evidence>
<dbReference type="Gene3D" id="3.40.50.1000">
    <property type="entry name" value="HAD superfamily/HAD-like"/>
    <property type="match status" value="1"/>
</dbReference>
<dbReference type="Proteomes" id="UP000615446">
    <property type="component" value="Unassembled WGS sequence"/>
</dbReference>
<keyword evidence="3" id="KW-1185">Reference proteome</keyword>
<dbReference type="InterPro" id="IPR036412">
    <property type="entry name" value="HAD-like_sf"/>
</dbReference>
<reference evidence="1 3" key="1">
    <citation type="submission" date="2017-11" db="EMBL/GenBank/DDBJ databases">
        <title>The genome of Rhizophagus clarus HR1 reveals common genetic basis of auxotrophy among arbuscular mycorrhizal fungi.</title>
        <authorList>
            <person name="Kobayashi Y."/>
        </authorList>
    </citation>
    <scope>NUCLEOTIDE SEQUENCE [LARGE SCALE GENOMIC DNA]</scope>
    <source>
        <strain evidence="1 3">HR1</strain>
    </source>
</reference>
<gene>
    <name evidence="2" type="ORF">RCL2_000845900</name>
    <name evidence="1" type="ORF">RclHR1_02610012</name>
</gene>
<evidence type="ECO:0000313" key="1">
    <source>
        <dbReference type="EMBL" id="GBB95775.1"/>
    </source>
</evidence>
<protein>
    <submittedName>
        <fullName evidence="2">Bifunctional TH2 protein, mitochondrial</fullName>
    </submittedName>
</protein>
<dbReference type="SUPFAM" id="SSF56784">
    <property type="entry name" value="HAD-like"/>
    <property type="match status" value="1"/>
</dbReference>
<sequence>MCSHLVDLLVCDFDETITQNDTICEIANLAYEKRAEKGKCPKPPNCPTLSLNDSDEECPPPWLHFVELYFKEYKEHIKRWCEQHSENTLQDHFKMLESLKIVENKSIDRIEKHGCLKGIYYNDLVEKGKLIKKRDDVLHVLKKFISKKQPQNWENFLLREPNSTDELKSHIERNLYIISTNWSKDLILGSLFELVSENKFNKNNIFSNDLIFDNNGTIGKLNRKILCALDKLEIFDQLNTSKSNLSVYIGDSDTDLPCLLQANIGIIMGNNRSLTKYCDKYEIEIVEGLPDFKRYNISDMCNKSDQKNGKLYRIQNWKEISDSGLLELS</sequence>
<dbReference type="OrthoDB" id="10255128at2759"/>
<dbReference type="STRING" id="94130.A0A2Z6R1F3"/>
<comment type="caution">
    <text evidence="1">The sequence shown here is derived from an EMBL/GenBank/DDBJ whole genome shotgun (WGS) entry which is preliminary data.</text>
</comment>
<organism evidence="1 3">
    <name type="scientific">Rhizophagus clarus</name>
    <dbReference type="NCBI Taxonomy" id="94130"/>
    <lineage>
        <taxon>Eukaryota</taxon>
        <taxon>Fungi</taxon>
        <taxon>Fungi incertae sedis</taxon>
        <taxon>Mucoromycota</taxon>
        <taxon>Glomeromycotina</taxon>
        <taxon>Glomeromycetes</taxon>
        <taxon>Glomerales</taxon>
        <taxon>Glomeraceae</taxon>
        <taxon>Rhizophagus</taxon>
    </lineage>
</organism>
<proteinExistence type="predicted"/>
<reference evidence="2" key="2">
    <citation type="submission" date="2019-10" db="EMBL/GenBank/DDBJ databases">
        <title>Conservation and host-specific expression of non-tandemly repeated heterogenous ribosome RNA gene in arbuscular mycorrhizal fungi.</title>
        <authorList>
            <person name="Maeda T."/>
            <person name="Kobayashi Y."/>
            <person name="Nakagawa T."/>
            <person name="Ezawa T."/>
            <person name="Yamaguchi K."/>
            <person name="Bino T."/>
            <person name="Nishimoto Y."/>
            <person name="Shigenobu S."/>
            <person name="Kawaguchi M."/>
        </authorList>
    </citation>
    <scope>NUCLEOTIDE SEQUENCE</scope>
    <source>
        <strain evidence="2">HR1</strain>
    </source>
</reference>
<accession>A0A2Z6R1F3</accession>
<name>A0A2Z6R1F3_9GLOM</name>
<dbReference type="EMBL" id="BEXD01001791">
    <property type="protein sequence ID" value="GBB95775.1"/>
    <property type="molecule type" value="Genomic_DNA"/>
</dbReference>
<dbReference type="InterPro" id="IPR050849">
    <property type="entry name" value="HAD-like_hydrolase_phosphatase"/>
</dbReference>